<dbReference type="Proteomes" id="UP000239759">
    <property type="component" value="Unassembled WGS sequence"/>
</dbReference>
<accession>A0AAP3G900</accession>
<keyword evidence="1" id="KW-0812">Transmembrane</keyword>
<dbReference type="Pfam" id="PF19592">
    <property type="entry name" value="DUF6097"/>
    <property type="match status" value="1"/>
</dbReference>
<evidence type="ECO:0000313" key="4">
    <source>
        <dbReference type="Proteomes" id="UP000239759"/>
    </source>
</evidence>
<dbReference type="RefSeq" id="WP_104032526.1">
    <property type="nucleotide sequence ID" value="NZ_JANSGW010000017.1"/>
</dbReference>
<sequence>MNIFKQFGDAIANSIFLQEELRKAHAFIQEYNLPIEMVENNLNKQIILMENYAGTRFFQQGLAKYKTVNILLITLSVIVMLLTGIIAGLEYLKPELGVVDFLLTFMFTHFNLSITLISIVFAAVIILPIIRSYYAKALHGKVLNQAWQAVWQHVTVDH</sequence>
<protein>
    <submittedName>
        <fullName evidence="2">DUF6097 family protein</fullName>
    </submittedName>
</protein>
<dbReference type="EMBL" id="JAPTNE010000017">
    <property type="protein sequence ID" value="MCZ0808021.1"/>
    <property type="molecule type" value="Genomic_DNA"/>
</dbReference>
<evidence type="ECO:0000313" key="2">
    <source>
        <dbReference type="EMBL" id="MCZ0808021.1"/>
    </source>
</evidence>
<dbReference type="EMBL" id="PRKQ01000020">
    <property type="protein sequence ID" value="PPA93822.1"/>
    <property type="molecule type" value="Genomic_DNA"/>
</dbReference>
<dbReference type="InterPro" id="IPR046079">
    <property type="entry name" value="DUF6097"/>
</dbReference>
<evidence type="ECO:0000313" key="5">
    <source>
        <dbReference type="Proteomes" id="UP001077662"/>
    </source>
</evidence>
<evidence type="ECO:0000313" key="3">
    <source>
        <dbReference type="EMBL" id="PPA93822.1"/>
    </source>
</evidence>
<gene>
    <name evidence="3" type="ORF">C4A77_16070</name>
    <name evidence="2" type="ORF">O0554_14060</name>
</gene>
<proteinExistence type="predicted"/>
<reference evidence="2" key="2">
    <citation type="submission" date="2022-09" db="EMBL/GenBank/DDBJ databases">
        <title>Genome analysis and characterization of larvicidal activity of Brevibacillus strains.</title>
        <authorList>
            <person name="Patrusheva E.V."/>
            <person name="Izotova A.O."/>
            <person name="Toshchakov S.V."/>
            <person name="Sineoky S.P."/>
        </authorList>
    </citation>
    <scope>NUCLEOTIDE SEQUENCE</scope>
    <source>
        <strain evidence="2">VKPM_B-13247</strain>
    </source>
</reference>
<name>A0AAP3G900_BRELA</name>
<keyword evidence="1" id="KW-1133">Transmembrane helix</keyword>
<feature type="transmembrane region" description="Helical" evidence="1">
    <location>
        <begin position="68"/>
        <end position="89"/>
    </location>
</feature>
<keyword evidence="1" id="KW-0472">Membrane</keyword>
<dbReference type="AlphaFoldDB" id="A0AAP3G900"/>
<evidence type="ECO:0000256" key="1">
    <source>
        <dbReference type="SAM" id="Phobius"/>
    </source>
</evidence>
<comment type="caution">
    <text evidence="2">The sequence shown here is derived from an EMBL/GenBank/DDBJ whole genome shotgun (WGS) entry which is preliminary data.</text>
</comment>
<organism evidence="2 5">
    <name type="scientific">Brevibacillus laterosporus</name>
    <name type="common">Bacillus laterosporus</name>
    <dbReference type="NCBI Taxonomy" id="1465"/>
    <lineage>
        <taxon>Bacteria</taxon>
        <taxon>Bacillati</taxon>
        <taxon>Bacillota</taxon>
        <taxon>Bacilli</taxon>
        <taxon>Bacillales</taxon>
        <taxon>Paenibacillaceae</taxon>
        <taxon>Brevibacillus</taxon>
    </lineage>
</organism>
<reference evidence="3 4" key="1">
    <citation type="submission" date="2018-02" db="EMBL/GenBank/DDBJ databases">
        <title>Comparative analysis of genomes of three Brevibacillus laterosporus strains producers of potent antimicrobials isolated from silage.</title>
        <authorList>
            <person name="Kojic M."/>
            <person name="Miljkovic M."/>
            <person name="Studholme D."/>
            <person name="Filipic B."/>
        </authorList>
    </citation>
    <scope>NUCLEOTIDE SEQUENCE [LARGE SCALE GENOMIC DNA]</scope>
    <source>
        <strain evidence="3 4">BGSP11</strain>
    </source>
</reference>
<dbReference type="Proteomes" id="UP001077662">
    <property type="component" value="Unassembled WGS sequence"/>
</dbReference>
<feature type="transmembrane region" description="Helical" evidence="1">
    <location>
        <begin position="109"/>
        <end position="130"/>
    </location>
</feature>